<dbReference type="PANTHER" id="PTHR21580">
    <property type="entry name" value="SHIPPO-1-RELATED"/>
    <property type="match status" value="1"/>
</dbReference>
<dbReference type="InterPro" id="IPR010736">
    <property type="entry name" value="SHIPPO-rpt"/>
</dbReference>
<reference evidence="1" key="3">
    <citation type="submission" date="2025-08" db="UniProtKB">
        <authorList>
            <consortium name="Ensembl"/>
        </authorList>
    </citation>
    <scope>IDENTIFICATION</scope>
    <source>
        <strain evidence="1">HNI</strain>
    </source>
</reference>
<accession>A0A3P9ML63</accession>
<dbReference type="PANTHER" id="PTHR21580:SF28">
    <property type="entry name" value="BOREALIN N-TERMINAL DOMAIN-CONTAINING PROTEIN-RELATED"/>
    <property type="match status" value="1"/>
</dbReference>
<dbReference type="Pfam" id="PF07004">
    <property type="entry name" value="SHIPPO-rpt"/>
    <property type="match status" value="4"/>
</dbReference>
<protein>
    <submittedName>
        <fullName evidence="1">Uncharacterized protein</fullName>
    </submittedName>
</protein>
<dbReference type="Ensembl" id="ENSORLT00020027722.1">
    <property type="protein sequence ID" value="ENSORLP00020033596.1"/>
    <property type="gene ID" value="ENSORLG00020019655.1"/>
</dbReference>
<reference key="1">
    <citation type="journal article" date="2007" name="Nature">
        <title>The medaka draft genome and insights into vertebrate genome evolution.</title>
        <authorList>
            <person name="Kasahara M."/>
            <person name="Naruse K."/>
            <person name="Sasaki S."/>
            <person name="Nakatani Y."/>
            <person name="Qu W."/>
            <person name="Ahsan B."/>
            <person name="Yamada T."/>
            <person name="Nagayasu Y."/>
            <person name="Doi K."/>
            <person name="Kasai Y."/>
            <person name="Jindo T."/>
            <person name="Kobayashi D."/>
            <person name="Shimada A."/>
            <person name="Toyoda A."/>
            <person name="Kuroki Y."/>
            <person name="Fujiyama A."/>
            <person name="Sasaki T."/>
            <person name="Shimizu A."/>
            <person name="Asakawa S."/>
            <person name="Shimizu N."/>
            <person name="Hashimoto S."/>
            <person name="Yang J."/>
            <person name="Lee Y."/>
            <person name="Matsushima K."/>
            <person name="Sugano S."/>
            <person name="Sakaizumi M."/>
            <person name="Narita T."/>
            <person name="Ohishi K."/>
            <person name="Haga S."/>
            <person name="Ohta F."/>
            <person name="Nomoto H."/>
            <person name="Nogata K."/>
            <person name="Morishita T."/>
            <person name="Endo T."/>
            <person name="Shin-I T."/>
            <person name="Takeda H."/>
            <person name="Morishita S."/>
            <person name="Kohara Y."/>
        </authorList>
    </citation>
    <scope>NUCLEOTIDE SEQUENCE [LARGE SCALE GENOMIC DNA]</scope>
    <source>
        <strain>Hd-rR</strain>
    </source>
</reference>
<dbReference type="AlphaFoldDB" id="A0A3P9ML63"/>
<reference evidence="1 2" key="2">
    <citation type="submission" date="2017-04" db="EMBL/GenBank/DDBJ databases">
        <title>CpG methylation of centromeres and impact of large insertions on vertebrate speciation.</title>
        <authorList>
            <person name="Ichikawa K."/>
            <person name="Yoshimura J."/>
            <person name="Morishita S."/>
        </authorList>
    </citation>
    <scope>NUCLEOTIDE SEQUENCE</scope>
    <source>
        <strain evidence="1 2">HNI</strain>
    </source>
</reference>
<proteinExistence type="predicted"/>
<dbReference type="Proteomes" id="UP000265180">
    <property type="component" value="Chromosome 6"/>
</dbReference>
<sequence>MSQKCFDKRFMSQKIFFLFLYSFYLALSLEAMAKSEPWVGPWRPHKPRGPISAQFRSPGPKYELPSITGCVLQESTKRTAPAFTIGTRVKERPRSPGPELSFISTGKNTQGITFGKMLPPPKSFQVPGPGTYCPERSEHVTFPRVRDFSLAGRHPEKKKDVTPGPAAYNLFEKNPKAPSYTLKGRTKSGDLYGYPNQNPGPAAYKAVNSDTYLKKAPHYSFQGRNFMPLDKTNTPGPAQYHPKGESLTKRNAPCFTFGVHHSEYVLPVFRKTDEE</sequence>
<dbReference type="InterPro" id="IPR051291">
    <property type="entry name" value="CIMAP"/>
</dbReference>
<evidence type="ECO:0000313" key="1">
    <source>
        <dbReference type="Ensembl" id="ENSORLP00020033596.1"/>
    </source>
</evidence>
<reference evidence="1" key="4">
    <citation type="submission" date="2025-09" db="UniProtKB">
        <authorList>
            <consortium name="Ensembl"/>
        </authorList>
    </citation>
    <scope>IDENTIFICATION</scope>
    <source>
        <strain evidence="1">HNI</strain>
    </source>
</reference>
<name>A0A3P9ML63_ORYLA</name>
<organism evidence="1 2">
    <name type="scientific">Oryzias latipes</name>
    <name type="common">Japanese rice fish</name>
    <name type="synonym">Japanese killifish</name>
    <dbReference type="NCBI Taxonomy" id="8090"/>
    <lineage>
        <taxon>Eukaryota</taxon>
        <taxon>Metazoa</taxon>
        <taxon>Chordata</taxon>
        <taxon>Craniata</taxon>
        <taxon>Vertebrata</taxon>
        <taxon>Euteleostomi</taxon>
        <taxon>Actinopterygii</taxon>
        <taxon>Neopterygii</taxon>
        <taxon>Teleostei</taxon>
        <taxon>Neoteleostei</taxon>
        <taxon>Acanthomorphata</taxon>
        <taxon>Ovalentaria</taxon>
        <taxon>Atherinomorphae</taxon>
        <taxon>Beloniformes</taxon>
        <taxon>Adrianichthyidae</taxon>
        <taxon>Oryziinae</taxon>
        <taxon>Oryzias</taxon>
    </lineage>
</organism>
<evidence type="ECO:0000313" key="2">
    <source>
        <dbReference type="Proteomes" id="UP000265180"/>
    </source>
</evidence>